<dbReference type="RefSeq" id="WP_131328536.1">
    <property type="nucleotide sequence ID" value="NZ_CP044016.1"/>
</dbReference>
<evidence type="ECO:0000256" key="4">
    <source>
        <dbReference type="ARBA" id="ARBA00022989"/>
    </source>
</evidence>
<accession>A0A5P2FXI0</accession>
<evidence type="ECO:0000256" key="3">
    <source>
        <dbReference type="ARBA" id="ARBA00022748"/>
    </source>
</evidence>
<evidence type="ECO:0000313" key="9">
    <source>
        <dbReference type="Proteomes" id="UP000292424"/>
    </source>
</evidence>
<name>A0A5P2FXI0_9BACT</name>
<keyword evidence="2 6" id="KW-0812">Transmembrane</keyword>
<dbReference type="InterPro" id="IPR045062">
    <property type="entry name" value="Cyt_c_biogenesis_CcsA/CcmC"/>
</dbReference>
<evidence type="ECO:0000256" key="2">
    <source>
        <dbReference type="ARBA" id="ARBA00022692"/>
    </source>
</evidence>
<gene>
    <name evidence="8" type="ORF">E0W69_002850</name>
</gene>
<evidence type="ECO:0000256" key="6">
    <source>
        <dbReference type="SAM" id="Phobius"/>
    </source>
</evidence>
<feature type="transmembrane region" description="Helical" evidence="6">
    <location>
        <begin position="187"/>
        <end position="208"/>
    </location>
</feature>
<keyword evidence="9" id="KW-1185">Reference proteome</keyword>
<keyword evidence="5 6" id="KW-0472">Membrane</keyword>
<dbReference type="GO" id="GO:0017004">
    <property type="term" value="P:cytochrome complex assembly"/>
    <property type="evidence" value="ECO:0007669"/>
    <property type="project" value="UniProtKB-KW"/>
</dbReference>
<dbReference type="InterPro" id="IPR002541">
    <property type="entry name" value="Cyt_c_assembly"/>
</dbReference>
<reference evidence="8 9" key="1">
    <citation type="submission" date="2019-09" db="EMBL/GenBank/DDBJ databases">
        <title>Complete genome sequence of Arachidicoccus sp. B3-10 isolated from apple orchard soil.</title>
        <authorList>
            <person name="Kim H.S."/>
            <person name="Han K.-I."/>
            <person name="Suh M.K."/>
            <person name="Lee K.C."/>
            <person name="Eom M.K."/>
            <person name="Kim J.-S."/>
            <person name="Kang S.W."/>
            <person name="Sin Y."/>
            <person name="Lee J.-S."/>
        </authorList>
    </citation>
    <scope>NUCLEOTIDE SEQUENCE [LARGE SCALE GENOMIC DNA]</scope>
    <source>
        <strain evidence="8 9">B3-10</strain>
    </source>
</reference>
<protein>
    <submittedName>
        <fullName evidence="8">ABC transporter permease</fullName>
    </submittedName>
</protein>
<feature type="transmembrane region" description="Helical" evidence="6">
    <location>
        <begin position="115"/>
        <end position="134"/>
    </location>
</feature>
<evidence type="ECO:0000256" key="5">
    <source>
        <dbReference type="ARBA" id="ARBA00023136"/>
    </source>
</evidence>
<dbReference type="GO" id="GO:0005886">
    <property type="term" value="C:plasma membrane"/>
    <property type="evidence" value="ECO:0007669"/>
    <property type="project" value="TreeGrafter"/>
</dbReference>
<dbReference type="OrthoDB" id="9814290at2"/>
<dbReference type="AlphaFoldDB" id="A0A5P2FXI0"/>
<organism evidence="8 9">
    <name type="scientific">Rhizosphaericola mali</name>
    <dbReference type="NCBI Taxonomy" id="2545455"/>
    <lineage>
        <taxon>Bacteria</taxon>
        <taxon>Pseudomonadati</taxon>
        <taxon>Bacteroidota</taxon>
        <taxon>Chitinophagia</taxon>
        <taxon>Chitinophagales</taxon>
        <taxon>Chitinophagaceae</taxon>
        <taxon>Rhizosphaericola</taxon>
    </lineage>
</organism>
<feature type="transmembrane region" description="Helical" evidence="6">
    <location>
        <begin position="12"/>
        <end position="32"/>
    </location>
</feature>
<evidence type="ECO:0000256" key="1">
    <source>
        <dbReference type="ARBA" id="ARBA00004141"/>
    </source>
</evidence>
<feature type="transmembrane region" description="Helical" evidence="6">
    <location>
        <begin position="44"/>
        <end position="65"/>
    </location>
</feature>
<keyword evidence="4 6" id="KW-1133">Transmembrane helix</keyword>
<dbReference type="Proteomes" id="UP000292424">
    <property type="component" value="Chromosome"/>
</dbReference>
<dbReference type="EMBL" id="CP044016">
    <property type="protein sequence ID" value="QES87647.1"/>
    <property type="molecule type" value="Genomic_DNA"/>
</dbReference>
<dbReference type="GO" id="GO:0020037">
    <property type="term" value="F:heme binding"/>
    <property type="evidence" value="ECO:0007669"/>
    <property type="project" value="InterPro"/>
</dbReference>
<dbReference type="Pfam" id="PF01578">
    <property type="entry name" value="Cytochrom_C_asm"/>
    <property type="match status" value="1"/>
</dbReference>
<dbReference type="PANTHER" id="PTHR30071">
    <property type="entry name" value="HEME EXPORTER PROTEIN C"/>
    <property type="match status" value="1"/>
</dbReference>
<feature type="domain" description="Cytochrome c assembly protein" evidence="7">
    <location>
        <begin position="17"/>
        <end position="153"/>
    </location>
</feature>
<proteinExistence type="predicted"/>
<evidence type="ECO:0000313" key="8">
    <source>
        <dbReference type="EMBL" id="QES87647.1"/>
    </source>
</evidence>
<feature type="transmembrane region" description="Helical" evidence="6">
    <location>
        <begin position="146"/>
        <end position="167"/>
    </location>
</feature>
<sequence>MKLNVKRHWWKILSVVLINTSIFLGFIMQVTMKPIVEESIRNYFFHPSLWFVMMIDFSIALVYSIKFLQSGNLDFDIAVRCYASTGIFFGIVGLLTGMFWANYTWGRGWVGDPKLISAAIALLIYSAYFVLRGSMEEIEKRAKVSAIYNTFSYAMLFPTIFILPRLTDSLHPGSSGNPALNPKDVDSSMFLVFWICSVPGWLMFSFWITSIRLKIIKLQESDLKTF</sequence>
<dbReference type="KEGG" id="arac:E0W69_002850"/>
<comment type="subcellular location">
    <subcellularLocation>
        <location evidence="1">Membrane</location>
        <topology evidence="1">Multi-pass membrane protein</topology>
    </subcellularLocation>
</comment>
<evidence type="ECO:0000259" key="7">
    <source>
        <dbReference type="Pfam" id="PF01578"/>
    </source>
</evidence>
<feature type="transmembrane region" description="Helical" evidence="6">
    <location>
        <begin position="77"/>
        <end position="103"/>
    </location>
</feature>
<keyword evidence="3" id="KW-0201">Cytochrome c-type biogenesis</keyword>
<dbReference type="PANTHER" id="PTHR30071:SF1">
    <property type="entry name" value="CYTOCHROME B_B6 PROTEIN-RELATED"/>
    <property type="match status" value="1"/>
</dbReference>